<keyword evidence="3" id="KW-1185">Reference proteome</keyword>
<dbReference type="AlphaFoldDB" id="A0A914R2X7"/>
<protein>
    <submittedName>
        <fullName evidence="4">Uncharacterized protein</fullName>
    </submittedName>
</protein>
<keyword evidence="2" id="KW-0472">Membrane</keyword>
<feature type="transmembrane region" description="Helical" evidence="2">
    <location>
        <begin position="72"/>
        <end position="93"/>
    </location>
</feature>
<evidence type="ECO:0000313" key="4">
    <source>
        <dbReference type="WBParaSite" id="PDA_v2.g8893.t1"/>
    </source>
</evidence>
<name>A0A914R2X7_9BILA</name>
<accession>A0A914R2X7</accession>
<feature type="region of interest" description="Disordered" evidence="1">
    <location>
        <begin position="1"/>
        <end position="25"/>
    </location>
</feature>
<evidence type="ECO:0000256" key="2">
    <source>
        <dbReference type="SAM" id="Phobius"/>
    </source>
</evidence>
<dbReference type="WBParaSite" id="PDA_v2.g8893.t1">
    <property type="protein sequence ID" value="PDA_v2.g8893.t1"/>
    <property type="gene ID" value="PDA_v2.g8893"/>
</dbReference>
<feature type="compositionally biased region" description="Polar residues" evidence="1">
    <location>
        <begin position="1"/>
        <end position="19"/>
    </location>
</feature>
<dbReference type="Proteomes" id="UP000887578">
    <property type="component" value="Unplaced"/>
</dbReference>
<organism evidence="3 4">
    <name type="scientific">Panagrolaimus davidi</name>
    <dbReference type="NCBI Taxonomy" id="227884"/>
    <lineage>
        <taxon>Eukaryota</taxon>
        <taxon>Metazoa</taxon>
        <taxon>Ecdysozoa</taxon>
        <taxon>Nematoda</taxon>
        <taxon>Chromadorea</taxon>
        <taxon>Rhabditida</taxon>
        <taxon>Tylenchina</taxon>
        <taxon>Panagrolaimomorpha</taxon>
        <taxon>Panagrolaimoidea</taxon>
        <taxon>Panagrolaimidae</taxon>
        <taxon>Panagrolaimus</taxon>
    </lineage>
</organism>
<sequence>MQFKASQQLFDSSPSQQIGHNDEHINRHQITSGYDTSGATTTTMNLTSTLLSTSTSSSTSSTYLLTILTNPIFIIFAVIVLILAVLSMIGSIFRHIREMKRRKLSSMEIQIWEAILSKASSTVNTTYDFEQLDVKPQYIVVPLQCTCEPQVDP</sequence>
<keyword evidence="2" id="KW-1133">Transmembrane helix</keyword>
<keyword evidence="2" id="KW-0812">Transmembrane</keyword>
<proteinExistence type="predicted"/>
<evidence type="ECO:0000313" key="3">
    <source>
        <dbReference type="Proteomes" id="UP000887578"/>
    </source>
</evidence>
<evidence type="ECO:0000256" key="1">
    <source>
        <dbReference type="SAM" id="MobiDB-lite"/>
    </source>
</evidence>
<reference evidence="4" key="1">
    <citation type="submission" date="2022-11" db="UniProtKB">
        <authorList>
            <consortium name="WormBaseParasite"/>
        </authorList>
    </citation>
    <scope>IDENTIFICATION</scope>
</reference>